<proteinExistence type="predicted"/>
<dbReference type="GO" id="GO:0006310">
    <property type="term" value="P:DNA recombination"/>
    <property type="evidence" value="ECO:0007669"/>
    <property type="project" value="UniProtKB-KW"/>
</dbReference>
<evidence type="ECO:0000256" key="11">
    <source>
        <dbReference type="SAM" id="MobiDB-lite"/>
    </source>
</evidence>
<dbReference type="GO" id="GO:0008270">
    <property type="term" value="F:zinc ion binding"/>
    <property type="evidence" value="ECO:0007669"/>
    <property type="project" value="InterPro"/>
</dbReference>
<keyword evidence="3" id="KW-0255">Endonuclease</keyword>
<keyword evidence="10" id="KW-0511">Multifunctional enzyme</keyword>
<keyword evidence="6" id="KW-0229">DNA integration</keyword>
<dbReference type="EMBL" id="BKCJ010003145">
    <property type="protein sequence ID" value="GEU53256.1"/>
    <property type="molecule type" value="Genomic_DNA"/>
</dbReference>
<keyword evidence="8" id="KW-0239">DNA-directed DNA polymerase</keyword>
<feature type="region of interest" description="Disordered" evidence="11">
    <location>
        <begin position="287"/>
        <end position="352"/>
    </location>
</feature>
<dbReference type="GO" id="GO:0016787">
    <property type="term" value="F:hydrolase activity"/>
    <property type="evidence" value="ECO:0007669"/>
    <property type="project" value="UniProtKB-KW"/>
</dbReference>
<dbReference type="PANTHER" id="PTHR42648">
    <property type="entry name" value="TRANSPOSASE, PUTATIVE-RELATED"/>
    <property type="match status" value="1"/>
</dbReference>
<feature type="domain" description="Reverse transcriptase Ty1/copia-type" evidence="12">
    <location>
        <begin position="723"/>
        <end position="849"/>
    </location>
</feature>
<dbReference type="SUPFAM" id="SSF53098">
    <property type="entry name" value="Ribonuclease H-like"/>
    <property type="match status" value="1"/>
</dbReference>
<dbReference type="SUPFAM" id="SSF57756">
    <property type="entry name" value="Retrovirus zinc finger-like domains"/>
    <property type="match status" value="1"/>
</dbReference>
<feature type="region of interest" description="Disordered" evidence="11">
    <location>
        <begin position="1239"/>
        <end position="1263"/>
    </location>
</feature>
<keyword evidence="8" id="KW-0808">Transferase</keyword>
<evidence type="ECO:0000256" key="3">
    <source>
        <dbReference type="ARBA" id="ARBA00022759"/>
    </source>
</evidence>
<keyword evidence="5" id="KW-0460">Magnesium</keyword>
<organism evidence="14">
    <name type="scientific">Tanacetum cinerariifolium</name>
    <name type="common">Dalmatian daisy</name>
    <name type="synonym">Chrysanthemum cinerariifolium</name>
    <dbReference type="NCBI Taxonomy" id="118510"/>
    <lineage>
        <taxon>Eukaryota</taxon>
        <taxon>Viridiplantae</taxon>
        <taxon>Streptophyta</taxon>
        <taxon>Embryophyta</taxon>
        <taxon>Tracheophyta</taxon>
        <taxon>Spermatophyta</taxon>
        <taxon>Magnoliopsida</taxon>
        <taxon>eudicotyledons</taxon>
        <taxon>Gunneridae</taxon>
        <taxon>Pentapetalae</taxon>
        <taxon>asterids</taxon>
        <taxon>campanulids</taxon>
        <taxon>Asterales</taxon>
        <taxon>Asteraceae</taxon>
        <taxon>Asteroideae</taxon>
        <taxon>Anthemideae</taxon>
        <taxon>Anthemidinae</taxon>
        <taxon>Tanacetum</taxon>
    </lineage>
</organism>
<evidence type="ECO:0000256" key="10">
    <source>
        <dbReference type="ARBA" id="ARBA00023268"/>
    </source>
</evidence>
<dbReference type="InterPro" id="IPR036875">
    <property type="entry name" value="Znf_CCHC_sf"/>
</dbReference>
<dbReference type="InterPro" id="IPR025724">
    <property type="entry name" value="GAG-pre-integrase_dom"/>
</dbReference>
<evidence type="ECO:0000256" key="7">
    <source>
        <dbReference type="ARBA" id="ARBA00022918"/>
    </source>
</evidence>
<dbReference type="Pfam" id="PF07727">
    <property type="entry name" value="RVT_2"/>
    <property type="match status" value="1"/>
</dbReference>
<dbReference type="CDD" id="cd09272">
    <property type="entry name" value="RNase_HI_RT_Ty1"/>
    <property type="match status" value="1"/>
</dbReference>
<keyword evidence="1" id="KW-0540">Nuclease</keyword>
<keyword evidence="8" id="KW-0548">Nucleotidyltransferase</keyword>
<evidence type="ECO:0000313" key="14">
    <source>
        <dbReference type="EMBL" id="GEU53256.1"/>
    </source>
</evidence>
<dbReference type="GO" id="GO:0003676">
    <property type="term" value="F:nucleic acid binding"/>
    <property type="evidence" value="ECO:0007669"/>
    <property type="project" value="InterPro"/>
</dbReference>
<feature type="region of interest" description="Disordered" evidence="11">
    <location>
        <begin position="1268"/>
        <end position="1287"/>
    </location>
</feature>
<keyword evidence="4" id="KW-0378">Hydrolase</keyword>
<evidence type="ECO:0000256" key="2">
    <source>
        <dbReference type="ARBA" id="ARBA00022723"/>
    </source>
</evidence>
<dbReference type="GO" id="GO:0004519">
    <property type="term" value="F:endonuclease activity"/>
    <property type="evidence" value="ECO:0007669"/>
    <property type="project" value="UniProtKB-KW"/>
</dbReference>
<gene>
    <name evidence="14" type="ORF">Tci_025234</name>
</gene>
<feature type="domain" description="GAG-pre-integrase" evidence="13">
    <location>
        <begin position="463"/>
        <end position="513"/>
    </location>
</feature>
<name>A0A6L2KVC2_TANCI</name>
<keyword evidence="2" id="KW-0479">Metal-binding</keyword>
<evidence type="ECO:0000259" key="13">
    <source>
        <dbReference type="Pfam" id="PF13976"/>
    </source>
</evidence>
<dbReference type="InterPro" id="IPR012337">
    <property type="entry name" value="RNaseH-like_sf"/>
</dbReference>
<comment type="caution">
    <text evidence="14">The sequence shown here is derived from an EMBL/GenBank/DDBJ whole genome shotgun (WGS) entry which is preliminary data.</text>
</comment>
<feature type="compositionally biased region" description="Basic and acidic residues" evidence="11">
    <location>
        <begin position="334"/>
        <end position="350"/>
    </location>
</feature>
<evidence type="ECO:0000256" key="8">
    <source>
        <dbReference type="ARBA" id="ARBA00022932"/>
    </source>
</evidence>
<evidence type="ECO:0000256" key="6">
    <source>
        <dbReference type="ARBA" id="ARBA00022908"/>
    </source>
</evidence>
<dbReference type="GO" id="GO:0003964">
    <property type="term" value="F:RNA-directed DNA polymerase activity"/>
    <property type="evidence" value="ECO:0007669"/>
    <property type="project" value="UniProtKB-KW"/>
</dbReference>
<keyword evidence="7" id="KW-0695">RNA-directed DNA polymerase</keyword>
<feature type="compositionally biased region" description="Polar residues" evidence="11">
    <location>
        <begin position="1245"/>
        <end position="1258"/>
    </location>
</feature>
<dbReference type="GO" id="GO:0015074">
    <property type="term" value="P:DNA integration"/>
    <property type="evidence" value="ECO:0007669"/>
    <property type="project" value="UniProtKB-KW"/>
</dbReference>
<dbReference type="Pfam" id="PF13976">
    <property type="entry name" value="gag_pre-integrs"/>
    <property type="match status" value="1"/>
</dbReference>
<protein>
    <submittedName>
        <fullName evidence="14">Copia protein</fullName>
    </submittedName>
</protein>
<dbReference type="InterPro" id="IPR013103">
    <property type="entry name" value="RVT_2"/>
</dbReference>
<dbReference type="GO" id="GO:0003887">
    <property type="term" value="F:DNA-directed DNA polymerase activity"/>
    <property type="evidence" value="ECO:0007669"/>
    <property type="project" value="UniProtKB-KW"/>
</dbReference>
<evidence type="ECO:0000256" key="1">
    <source>
        <dbReference type="ARBA" id="ARBA00022722"/>
    </source>
</evidence>
<dbReference type="InterPro" id="IPR039537">
    <property type="entry name" value="Retrotran_Ty1/copia-like"/>
</dbReference>
<keyword evidence="9" id="KW-0233">DNA recombination</keyword>
<evidence type="ECO:0000256" key="5">
    <source>
        <dbReference type="ARBA" id="ARBA00022842"/>
    </source>
</evidence>
<dbReference type="PANTHER" id="PTHR42648:SF11">
    <property type="entry name" value="TRANSPOSON TY4-P GAG-POL POLYPROTEIN"/>
    <property type="match status" value="1"/>
</dbReference>
<reference evidence="14" key="1">
    <citation type="journal article" date="2019" name="Sci. Rep.">
        <title>Draft genome of Tanacetum cinerariifolium, the natural source of mosquito coil.</title>
        <authorList>
            <person name="Yamashiro T."/>
            <person name="Shiraishi A."/>
            <person name="Satake H."/>
            <person name="Nakayama K."/>
        </authorList>
    </citation>
    <scope>NUCLEOTIDE SEQUENCE</scope>
</reference>
<evidence type="ECO:0000256" key="9">
    <source>
        <dbReference type="ARBA" id="ARBA00023172"/>
    </source>
</evidence>
<accession>A0A6L2KVC2</accession>
<evidence type="ECO:0000259" key="12">
    <source>
        <dbReference type="Pfam" id="PF07727"/>
    </source>
</evidence>
<sequence>MEFLSSSSNNNINSSNEAVNTAFGVTTADTQINAANSTKIDNLSDAIICAFLVSQSNSSQLVNEDLEQIHPDDLEEIDLKWQMAILTMKGKRFLKNIGRKLNLNMNDIVAFDKTKVECYNFHKRGHFARECRAPRAQDNKNKESTKRNVLVETTNSSTLVSCDGLRGYDWSDQAEEGPNYALMAYSTSSSDSEFKRRKMAFNTVEKLENASKSLNKLIDSQIVDNYKKGLGYNAVPPPHTCLFMPPKPDLSYIDLEEFTSELAVETLNTKTSEEVPKVLKKDNGAPIIKDWKSDDEDKSVPQPKIEKKTVKPSVAKVEFIKPKQQSQNARKSVKNVEKSRQSTNSKRDNQRNWNYLMSQRLKPKAVVNIARRKAVLNAVNGQSTNRLIRKRGDRQWMLKAHDMELIKDMLPLEVNPKEGKSLAKMCDKKNSVFLNDTKCVVLSPDFKLTDENHILLRVPGKNNMYSVDLKNIIPKGSLTCLFTKATSDASRLLHRRLGHLNFKIMNKLVKENLDETSGILKSFITRTENLVDHKVKAIRYDNGTEFKNKDMNQFCEMKEAVSTACYVQNRVLVVKPHNKTPYALFHGRTPILSFIRPFGCLVTILNTIYHLGIKDSNNAGQARKEKEPGKDYILLPLWTADLPFPQEPKSSQDAGFKPSNYVRRSLAVNAASNKVNAVGRKSSIKLPDDPNMPKLEDISIFEDSNEDVFGAEADLNNLEYTFQTLVDLPYGKRAIGSKWVFRNKLDERGIMIRNKVRLVAQGHTQEEGIDYDEVFAPVARIKAIRLFLVYASFRDFVVYQMDVKSAFLYGKIKQELYVCQSLGFKDLDFSYKVYKLEKVLYGLHQASRACDYAGASLDKKSTIGGCQFLGCRLISWKCKKQSMVANSTAKAEYVAASSCCGSAKKSVSLVMEMLLEKELELMLLGITYYCWVEVSAARHNLMRDLQLADEDGIDCLLNLTIFKNLALIRYEKVSERLTFYKSLFFYHRKFLIHTILQCLSPETTAWNKFSSTIASAIICLATNITFNFSKMIFDGMLRNLDNVSGKFLMYPRFIETFLDKQLDGLPTHIEKYDVLFNTKKVFANMKRIDKGFSGKETPLFLTMVGPNQVQTSEDGLERRVKKLKKKQRSRSHKLKRLYKVGLTTRVISSSDDEALDKEDTSKQGRIDEIDVDEDITLVVTTAKMIIDAVVDDVQVTTAIADILVSATETIITTALTITSESTKTNVEVTQAPKRKGVMIQEPEETTITKTGSSQQPQVQDKEKRRKLFAAKRDEEKRNKPPTKSQQRSLMTELVVKGLKKDEVIEGSLKRTREELEQETAKKQKIVDDKETANLKQLVKIIPGEDIAINYIPLDCKTQIVNWKIYKEGKKSYYQIIRAVGKTKNYLVFSYMLKDFNREDVETLWKLVKAKYGSTRPEEDYERVLRGDLKVMFDPYVEDEVLKLQQTYKRYPLTPAIIINMLNKKLHADYFDEMTYQLLILVKKQLKEGYRAN</sequence>
<dbReference type="Gene3D" id="4.10.60.10">
    <property type="entry name" value="Zinc finger, CCHC-type"/>
    <property type="match status" value="1"/>
</dbReference>
<evidence type="ECO:0000256" key="4">
    <source>
        <dbReference type="ARBA" id="ARBA00022801"/>
    </source>
</evidence>